<gene>
    <name evidence="1" type="ORF">S03H2_41427</name>
</gene>
<evidence type="ECO:0000313" key="1">
    <source>
        <dbReference type="EMBL" id="GAH69908.1"/>
    </source>
</evidence>
<name>X1JJJ8_9ZZZZ</name>
<dbReference type="EMBL" id="BARU01025735">
    <property type="protein sequence ID" value="GAH69908.1"/>
    <property type="molecule type" value="Genomic_DNA"/>
</dbReference>
<sequence>MQKKQVEIDQDELKSMANRLRFLEESNRALITIQDKLDRLSHFQSEIFLSYDVHHILDIWLAKLRELVKIEVCSVF</sequence>
<accession>X1JJJ8</accession>
<proteinExistence type="predicted"/>
<dbReference type="AlphaFoldDB" id="X1JJJ8"/>
<comment type="caution">
    <text evidence="1">The sequence shown here is derived from an EMBL/GenBank/DDBJ whole genome shotgun (WGS) entry which is preliminary data.</text>
</comment>
<protein>
    <submittedName>
        <fullName evidence="1">Uncharacterized protein</fullName>
    </submittedName>
</protein>
<reference evidence="1" key="1">
    <citation type="journal article" date="2014" name="Front. Microbiol.">
        <title>High frequency of phylogenetically diverse reductive dehalogenase-homologous genes in deep subseafloor sedimentary metagenomes.</title>
        <authorList>
            <person name="Kawai M."/>
            <person name="Futagami T."/>
            <person name="Toyoda A."/>
            <person name="Takaki Y."/>
            <person name="Nishi S."/>
            <person name="Hori S."/>
            <person name="Arai W."/>
            <person name="Tsubouchi T."/>
            <person name="Morono Y."/>
            <person name="Uchiyama I."/>
            <person name="Ito T."/>
            <person name="Fujiyama A."/>
            <person name="Inagaki F."/>
            <person name="Takami H."/>
        </authorList>
    </citation>
    <scope>NUCLEOTIDE SEQUENCE</scope>
    <source>
        <strain evidence="1">Expedition CK06-06</strain>
    </source>
</reference>
<organism evidence="1">
    <name type="scientific">marine sediment metagenome</name>
    <dbReference type="NCBI Taxonomy" id="412755"/>
    <lineage>
        <taxon>unclassified sequences</taxon>
        <taxon>metagenomes</taxon>
        <taxon>ecological metagenomes</taxon>
    </lineage>
</organism>
<feature type="non-terminal residue" evidence="1">
    <location>
        <position position="76"/>
    </location>
</feature>